<reference evidence="3 4" key="1">
    <citation type="submission" date="2019-10" db="EMBL/GenBank/DDBJ databases">
        <title>Corynebacterium sp novel species isolated from the respiratory tract of Marmot.</title>
        <authorList>
            <person name="Zhang G."/>
        </authorList>
    </citation>
    <scope>NUCLEOTIDE SEQUENCE [LARGE SCALE GENOMIC DNA]</scope>
    <source>
        <strain evidence="3 4">336</strain>
    </source>
</reference>
<accession>A0ABQ6VDU2</accession>
<feature type="compositionally biased region" description="Low complexity" evidence="1">
    <location>
        <begin position="9"/>
        <end position="19"/>
    </location>
</feature>
<keyword evidence="2" id="KW-0472">Membrane</keyword>
<feature type="transmembrane region" description="Helical" evidence="2">
    <location>
        <begin position="169"/>
        <end position="192"/>
    </location>
</feature>
<keyword evidence="2" id="KW-1133">Transmembrane helix</keyword>
<protein>
    <submittedName>
        <fullName evidence="3">DUF3043 domain-containing protein</fullName>
    </submittedName>
</protein>
<feature type="compositionally biased region" description="Basic and acidic residues" evidence="1">
    <location>
        <begin position="84"/>
        <end position="112"/>
    </location>
</feature>
<evidence type="ECO:0000313" key="3">
    <source>
        <dbReference type="EMBL" id="KAB3520847.1"/>
    </source>
</evidence>
<evidence type="ECO:0000313" key="4">
    <source>
        <dbReference type="Proteomes" id="UP000436181"/>
    </source>
</evidence>
<evidence type="ECO:0000256" key="2">
    <source>
        <dbReference type="SAM" id="Phobius"/>
    </source>
</evidence>
<feature type="compositionally biased region" description="Polar residues" evidence="1">
    <location>
        <begin position="20"/>
        <end position="38"/>
    </location>
</feature>
<evidence type="ECO:0000256" key="1">
    <source>
        <dbReference type="SAM" id="MobiDB-lite"/>
    </source>
</evidence>
<keyword evidence="4" id="KW-1185">Reference proteome</keyword>
<dbReference type="EMBL" id="WBZJ01000002">
    <property type="protein sequence ID" value="KAB3520847.1"/>
    <property type="molecule type" value="Genomic_DNA"/>
</dbReference>
<gene>
    <name evidence="3" type="ORF">F8377_06280</name>
</gene>
<organism evidence="3 4">
    <name type="scientific">Corynebacterium zhongnanshanii</name>
    <dbReference type="NCBI Taxonomy" id="2768834"/>
    <lineage>
        <taxon>Bacteria</taxon>
        <taxon>Bacillati</taxon>
        <taxon>Actinomycetota</taxon>
        <taxon>Actinomycetes</taxon>
        <taxon>Mycobacteriales</taxon>
        <taxon>Corynebacteriaceae</taxon>
        <taxon>Corynebacterium</taxon>
    </lineage>
</organism>
<dbReference type="Pfam" id="PF11241">
    <property type="entry name" value="DUF3043"/>
    <property type="match status" value="1"/>
</dbReference>
<comment type="caution">
    <text evidence="3">The sequence shown here is derived from an EMBL/GenBank/DDBJ whole genome shotgun (WGS) entry which is preliminary data.</text>
</comment>
<dbReference type="RefSeq" id="WP_151843052.1">
    <property type="nucleotide sequence ID" value="NZ_CP061033.1"/>
</dbReference>
<feature type="region of interest" description="Disordered" evidence="1">
    <location>
        <begin position="1"/>
        <end position="112"/>
    </location>
</feature>
<keyword evidence="2" id="KW-0812">Transmembrane</keyword>
<dbReference type="Proteomes" id="UP000436181">
    <property type="component" value="Unassembled WGS sequence"/>
</dbReference>
<dbReference type="InterPro" id="IPR021403">
    <property type="entry name" value="DUF3043"/>
</dbReference>
<sequence>MKKPKSSEKSTAAAEANSTHANSAEPNSAESTDSSAPTRSAAFTPKKGKPTPKRNEVERQAGVRRTSFEAPTTPAEARKRRKELKQSMSKEEYKAMKQRQRDEAARERRKANERMMAGDEKYLMERDKGREKRLVRDFIDSRRFIMNIFLPLTLVVVLVMLVGTRNPQIANLASLVMMAIFLILLLEGIWVGRRVNRLVNERYPDNPFGKFHLGMYAFTRATMLRRFRTPAPQKNIGDSV</sequence>
<feature type="transmembrane region" description="Helical" evidence="2">
    <location>
        <begin position="144"/>
        <end position="163"/>
    </location>
</feature>
<name>A0ABQ6VDU2_9CORY</name>
<proteinExistence type="predicted"/>